<feature type="region of interest" description="Disordered" evidence="1">
    <location>
        <begin position="119"/>
        <end position="158"/>
    </location>
</feature>
<feature type="compositionally biased region" description="Low complexity" evidence="1">
    <location>
        <begin position="132"/>
        <end position="155"/>
    </location>
</feature>
<keyword evidence="2" id="KW-0812">Transmembrane</keyword>
<gene>
    <name evidence="3" type="ORF">NX801_00745</name>
</gene>
<protein>
    <recommendedName>
        <fullName evidence="5">Serine/arginine repetitive matrix protein 2</fullName>
    </recommendedName>
</protein>
<comment type="caution">
    <text evidence="3">The sequence shown here is derived from an EMBL/GenBank/DDBJ whole genome shotgun (WGS) entry which is preliminary data.</text>
</comment>
<reference evidence="3" key="1">
    <citation type="submission" date="2022-08" db="EMBL/GenBank/DDBJ databases">
        <authorList>
            <person name="Somphong A."/>
            <person name="Phongsopitanun W."/>
        </authorList>
    </citation>
    <scope>NUCLEOTIDE SEQUENCE</scope>
    <source>
        <strain evidence="3">LP05-1</strain>
    </source>
</reference>
<evidence type="ECO:0000256" key="1">
    <source>
        <dbReference type="SAM" id="MobiDB-lite"/>
    </source>
</evidence>
<feature type="region of interest" description="Disordered" evidence="1">
    <location>
        <begin position="44"/>
        <end position="94"/>
    </location>
</feature>
<keyword evidence="4" id="KW-1185">Reference proteome</keyword>
<name>A0ABT2CA74_9ACTN</name>
<dbReference type="RefSeq" id="WP_258784747.1">
    <property type="nucleotide sequence ID" value="NZ_JANUGQ010000001.1"/>
</dbReference>
<proteinExistence type="predicted"/>
<accession>A0ABT2CA74</accession>
<evidence type="ECO:0000313" key="3">
    <source>
        <dbReference type="EMBL" id="MCS0634215.1"/>
    </source>
</evidence>
<dbReference type="EMBL" id="JANUGQ010000001">
    <property type="protein sequence ID" value="MCS0634215.1"/>
    <property type="molecule type" value="Genomic_DNA"/>
</dbReference>
<evidence type="ECO:0000313" key="4">
    <source>
        <dbReference type="Proteomes" id="UP001431313"/>
    </source>
</evidence>
<feature type="transmembrane region" description="Helical" evidence="2">
    <location>
        <begin position="100"/>
        <end position="120"/>
    </location>
</feature>
<dbReference type="Proteomes" id="UP001431313">
    <property type="component" value="Unassembled WGS sequence"/>
</dbReference>
<organism evidence="3 4">
    <name type="scientific">Streptomyces pyxinae</name>
    <dbReference type="NCBI Taxonomy" id="2970734"/>
    <lineage>
        <taxon>Bacteria</taxon>
        <taxon>Bacillati</taxon>
        <taxon>Actinomycetota</taxon>
        <taxon>Actinomycetes</taxon>
        <taxon>Kitasatosporales</taxon>
        <taxon>Streptomycetaceae</taxon>
        <taxon>Streptomyces</taxon>
    </lineage>
</organism>
<keyword evidence="2" id="KW-1133">Transmembrane helix</keyword>
<evidence type="ECO:0000256" key="2">
    <source>
        <dbReference type="SAM" id="Phobius"/>
    </source>
</evidence>
<keyword evidence="2" id="KW-0472">Membrane</keyword>
<evidence type="ECO:0008006" key="5">
    <source>
        <dbReference type="Google" id="ProtNLM"/>
    </source>
</evidence>
<feature type="compositionally biased region" description="Low complexity" evidence="1">
    <location>
        <begin position="44"/>
        <end position="61"/>
    </location>
</feature>
<feature type="region of interest" description="Disordered" evidence="1">
    <location>
        <begin position="1"/>
        <end position="28"/>
    </location>
</feature>
<sequence>MAAHWDARRQSWVADDEDPAGSGGSPEAGYALYAEDTAYAAYAGAGEDGPVGAAAPVARPGLPGPDAPATGARPGTGPVWDGTAWSGAARPGAPAGRRRPVLIAVLVAGVLAAGAVGVRLGSRDTGPGPATPGTASRSGSPASSASASDSGWPPGTRLVRDEAGFTVALPDGWQREPFDTGATYRSPDRTAVLTVRPLSGLSVTPQELVQQTDPQLRASLGGYVRIRLDGTPGTSGAGELVYEYDETLPRQRTRVLERVFTSGDGGVWVIFTAGPASDPSAVEARHQAAVAGFRPTA</sequence>